<dbReference type="PROSITE" id="PS50279">
    <property type="entry name" value="BPTI_KUNITZ_2"/>
    <property type="match status" value="1"/>
</dbReference>
<protein>
    <submittedName>
        <fullName evidence="9">BPTI/Kunitz inhibitor domain-containing protein</fullName>
    </submittedName>
</protein>
<dbReference type="PROSITE" id="PS00280">
    <property type="entry name" value="BPTI_KUNITZ_1"/>
    <property type="match status" value="1"/>
</dbReference>
<dbReference type="Gene3D" id="4.10.410.10">
    <property type="entry name" value="Pancreatic trypsin inhibitor Kunitz domain"/>
    <property type="match status" value="1"/>
</dbReference>
<dbReference type="WBParaSite" id="SBAD_0000356601-mRNA-1">
    <property type="protein sequence ID" value="SBAD_0000356601-mRNA-1"/>
    <property type="gene ID" value="SBAD_0000356601"/>
</dbReference>
<keyword evidence="4" id="KW-0472">Membrane</keyword>
<keyword evidence="1" id="KW-0646">Protease inhibitor</keyword>
<dbReference type="InterPro" id="IPR036880">
    <property type="entry name" value="Kunitz_BPTI_sf"/>
</dbReference>
<dbReference type="CDD" id="cd00109">
    <property type="entry name" value="Kunitz-type"/>
    <property type="match status" value="1"/>
</dbReference>
<dbReference type="GO" id="GO:0005615">
    <property type="term" value="C:extracellular space"/>
    <property type="evidence" value="ECO:0007669"/>
    <property type="project" value="TreeGrafter"/>
</dbReference>
<dbReference type="OrthoDB" id="4473401at2759"/>
<evidence type="ECO:0000313" key="9">
    <source>
        <dbReference type="WBParaSite" id="SBAD_0000356601-mRNA-1"/>
    </source>
</evidence>
<dbReference type="SUPFAM" id="SSF57362">
    <property type="entry name" value="BPTI-like"/>
    <property type="match status" value="1"/>
</dbReference>
<proteinExistence type="predicted"/>
<evidence type="ECO:0000256" key="3">
    <source>
        <dbReference type="ARBA" id="ARBA00023157"/>
    </source>
</evidence>
<dbReference type="Pfam" id="PF00014">
    <property type="entry name" value="Kunitz_BPTI"/>
    <property type="match status" value="1"/>
</dbReference>
<dbReference type="FunFam" id="4.10.410.10:FF:000020">
    <property type="entry name" value="Collagen, type VI, alpha 3"/>
    <property type="match status" value="1"/>
</dbReference>
<reference evidence="9" key="1">
    <citation type="submission" date="2016-06" db="UniProtKB">
        <authorList>
            <consortium name="WormBaseParasite"/>
        </authorList>
    </citation>
    <scope>IDENTIFICATION</scope>
</reference>
<feature type="chain" id="PRO_5043140003" evidence="5">
    <location>
        <begin position="21"/>
        <end position="159"/>
    </location>
</feature>
<keyword evidence="3" id="KW-1015">Disulfide bond</keyword>
<keyword evidence="5" id="KW-0732">Signal</keyword>
<dbReference type="InterPro" id="IPR020901">
    <property type="entry name" value="Prtase_inh_Kunz-CS"/>
</dbReference>
<organism evidence="9">
    <name type="scientific">Soboliphyme baturini</name>
    <dbReference type="NCBI Taxonomy" id="241478"/>
    <lineage>
        <taxon>Eukaryota</taxon>
        <taxon>Metazoa</taxon>
        <taxon>Ecdysozoa</taxon>
        <taxon>Nematoda</taxon>
        <taxon>Enoplea</taxon>
        <taxon>Dorylaimia</taxon>
        <taxon>Dioctophymatida</taxon>
        <taxon>Dioctophymatoidea</taxon>
        <taxon>Soboliphymatidae</taxon>
        <taxon>Soboliphyme</taxon>
    </lineage>
</organism>
<name>A0A183IIG2_9BILA</name>
<feature type="transmembrane region" description="Helical" evidence="4">
    <location>
        <begin position="27"/>
        <end position="46"/>
    </location>
</feature>
<accession>A0A183IIG2</accession>
<dbReference type="AlphaFoldDB" id="A0A183IIG2"/>
<evidence type="ECO:0000256" key="1">
    <source>
        <dbReference type="ARBA" id="ARBA00022690"/>
    </source>
</evidence>
<gene>
    <name evidence="7" type="ORF">SBAD_LOCUS3407</name>
</gene>
<sequence>MLSAITLVLIVAVAVSATVAVDNGKTVLFLLLLVFLLCSFSFPTPCEVLRVNAPHGLAHVRCVCLFSVNTDELLTHASYLQYDPRFAENRIHKLCKHSAEVGPCREYRVRWCYNKKSQKCEEFLYGGCGGNTNNFQRSDLCKNLCETKLQPGTQLGYDS</sequence>
<dbReference type="Proteomes" id="UP000270296">
    <property type="component" value="Unassembled WGS sequence"/>
</dbReference>
<evidence type="ECO:0000256" key="2">
    <source>
        <dbReference type="ARBA" id="ARBA00022900"/>
    </source>
</evidence>
<evidence type="ECO:0000313" key="8">
    <source>
        <dbReference type="Proteomes" id="UP000270296"/>
    </source>
</evidence>
<feature type="signal peptide" evidence="5">
    <location>
        <begin position="1"/>
        <end position="20"/>
    </location>
</feature>
<keyword evidence="2" id="KW-0722">Serine protease inhibitor</keyword>
<dbReference type="SMART" id="SM00131">
    <property type="entry name" value="KU"/>
    <property type="match status" value="1"/>
</dbReference>
<keyword evidence="4" id="KW-0812">Transmembrane</keyword>
<dbReference type="InterPro" id="IPR002223">
    <property type="entry name" value="Kunitz_BPTI"/>
</dbReference>
<feature type="domain" description="BPTI/Kunitz inhibitor" evidence="6">
    <location>
        <begin position="95"/>
        <end position="145"/>
    </location>
</feature>
<reference evidence="7 8" key="2">
    <citation type="submission" date="2018-11" db="EMBL/GenBank/DDBJ databases">
        <authorList>
            <consortium name="Pathogen Informatics"/>
        </authorList>
    </citation>
    <scope>NUCLEOTIDE SEQUENCE [LARGE SCALE GENOMIC DNA]</scope>
</reference>
<keyword evidence="8" id="KW-1185">Reference proteome</keyword>
<dbReference type="PRINTS" id="PR00759">
    <property type="entry name" value="BASICPTASE"/>
</dbReference>
<keyword evidence="4" id="KW-1133">Transmembrane helix</keyword>
<dbReference type="InterPro" id="IPR050098">
    <property type="entry name" value="TFPI/VKTCI-like"/>
</dbReference>
<dbReference type="PANTHER" id="PTHR10083:SF374">
    <property type="entry name" value="BPTI_KUNITZ INHIBITOR DOMAIN-CONTAINING PROTEIN"/>
    <property type="match status" value="1"/>
</dbReference>
<evidence type="ECO:0000256" key="5">
    <source>
        <dbReference type="SAM" id="SignalP"/>
    </source>
</evidence>
<dbReference type="GO" id="GO:0004867">
    <property type="term" value="F:serine-type endopeptidase inhibitor activity"/>
    <property type="evidence" value="ECO:0007669"/>
    <property type="project" value="UniProtKB-KW"/>
</dbReference>
<evidence type="ECO:0000256" key="4">
    <source>
        <dbReference type="SAM" id="Phobius"/>
    </source>
</evidence>
<dbReference type="PANTHER" id="PTHR10083">
    <property type="entry name" value="KUNITZ-TYPE PROTEASE INHIBITOR-RELATED"/>
    <property type="match status" value="1"/>
</dbReference>
<evidence type="ECO:0000259" key="6">
    <source>
        <dbReference type="PROSITE" id="PS50279"/>
    </source>
</evidence>
<evidence type="ECO:0000313" key="7">
    <source>
        <dbReference type="EMBL" id="VDP01057.1"/>
    </source>
</evidence>
<dbReference type="EMBL" id="UZAM01007729">
    <property type="protein sequence ID" value="VDP01057.1"/>
    <property type="molecule type" value="Genomic_DNA"/>
</dbReference>